<gene>
    <name evidence="4" type="ORF">C457_13524</name>
</gene>
<dbReference type="AlphaFoldDB" id="M0G4G2"/>
<organism evidence="4 5">
    <name type="scientific">Haloferax prahovense (strain DSM 18310 / JCM 13924 / TL6)</name>
    <dbReference type="NCBI Taxonomy" id="1227461"/>
    <lineage>
        <taxon>Archaea</taxon>
        <taxon>Methanobacteriati</taxon>
        <taxon>Methanobacteriota</taxon>
        <taxon>Stenosarchaea group</taxon>
        <taxon>Halobacteria</taxon>
        <taxon>Halobacteriales</taxon>
        <taxon>Haloferacaceae</taxon>
        <taxon>Haloferax</taxon>
    </lineage>
</organism>
<dbReference type="RefSeq" id="WP_008095340.1">
    <property type="nucleotide sequence ID" value="NZ_AOLG01000047.1"/>
</dbReference>
<evidence type="ECO:0000256" key="1">
    <source>
        <dbReference type="SAM" id="MobiDB-lite"/>
    </source>
</evidence>
<accession>M0G4G2</accession>
<feature type="domain" description="SHOCT" evidence="2">
    <location>
        <begin position="350"/>
        <end position="377"/>
    </location>
</feature>
<dbReference type="Pfam" id="PF14470">
    <property type="entry name" value="bPH_3"/>
    <property type="match status" value="2"/>
</dbReference>
<feature type="region of interest" description="Disordered" evidence="1">
    <location>
        <begin position="1"/>
        <end position="28"/>
    </location>
</feature>
<evidence type="ECO:0000313" key="4">
    <source>
        <dbReference type="EMBL" id="ELZ67060.1"/>
    </source>
</evidence>
<dbReference type="EMBL" id="AOLG01000047">
    <property type="protein sequence ID" value="ELZ67060.1"/>
    <property type="molecule type" value="Genomic_DNA"/>
</dbReference>
<dbReference type="InterPro" id="IPR018649">
    <property type="entry name" value="SHOCT"/>
</dbReference>
<protein>
    <recommendedName>
        <fullName evidence="6">SHOCT domain-containing protein</fullName>
    </recommendedName>
</protein>
<dbReference type="InterPro" id="IPR039519">
    <property type="entry name" value="YokE-like_PH"/>
</dbReference>
<keyword evidence="5" id="KW-1185">Reference proteome</keyword>
<dbReference type="OrthoDB" id="233366at2157"/>
<dbReference type="Pfam" id="PF09851">
    <property type="entry name" value="SHOCT"/>
    <property type="match status" value="1"/>
</dbReference>
<evidence type="ECO:0008006" key="6">
    <source>
        <dbReference type="Google" id="ProtNLM"/>
    </source>
</evidence>
<reference evidence="4 5" key="1">
    <citation type="journal article" date="2014" name="PLoS Genet.">
        <title>Phylogenetically driven sequencing of extremely halophilic archaea reveals strategies for static and dynamic osmo-response.</title>
        <authorList>
            <person name="Becker E.A."/>
            <person name="Seitzer P.M."/>
            <person name="Tritt A."/>
            <person name="Larsen D."/>
            <person name="Krusor M."/>
            <person name="Yao A.I."/>
            <person name="Wu D."/>
            <person name="Madern D."/>
            <person name="Eisen J.A."/>
            <person name="Darling A.E."/>
            <person name="Facciotti M.T."/>
        </authorList>
    </citation>
    <scope>NUCLEOTIDE SEQUENCE [LARGE SCALE GENOMIC DNA]</scope>
    <source>
        <strain evidence="5">DSM 18310 / JCM 13924 / TL6</strain>
    </source>
</reference>
<evidence type="ECO:0000259" key="3">
    <source>
        <dbReference type="Pfam" id="PF14470"/>
    </source>
</evidence>
<evidence type="ECO:0000313" key="5">
    <source>
        <dbReference type="Proteomes" id="UP000011559"/>
    </source>
</evidence>
<comment type="caution">
    <text evidence="4">The sequence shown here is derived from an EMBL/GenBank/DDBJ whole genome shotgun (WGS) entry which is preliminary data.</text>
</comment>
<dbReference type="Proteomes" id="UP000011559">
    <property type="component" value="Unassembled WGS sequence"/>
</dbReference>
<feature type="domain" description="YokE-like PH" evidence="3">
    <location>
        <begin position="52"/>
        <end position="147"/>
    </location>
</feature>
<sequence>MGILGSSKPDGPAEELAAAANGDSVTSKRLTTTSGSMLGLDHLSKQPLIDLLHDGEQPHYYFYIPNKGLTKGSENVGGGMSSDYRTICLITDERILLITNGNQGEALNYGAVEDTETNKGLSKQRLSIFTNEAEYIVYIAGKTDYDEVLAASEYVLEKAAEAGNSSVDTTVISGLQQVWDPTDESISTDEALDVNPQGGYVTKERFKKIRDILDSDEKVHYITRGSTVDVEGSGAGNSLWGDDRSRKSGTKGWVRAAITDRRVAIKVPQILGSDERSIPYSNITSVDLDTGLVNKRLTLQTAGQTYHIEAHEPGKDEVRDAVRFIRQKISEANQPQVIQNTESSEPDPLDQLKKLKELHDEGILSDDEFEEKKATLLEKV</sequence>
<feature type="domain" description="YokE-like PH" evidence="3">
    <location>
        <begin position="213"/>
        <end position="326"/>
    </location>
</feature>
<evidence type="ECO:0000259" key="2">
    <source>
        <dbReference type="Pfam" id="PF09851"/>
    </source>
</evidence>
<name>M0G4G2_HALPT</name>
<proteinExistence type="predicted"/>